<proteinExistence type="inferred from homology"/>
<dbReference type="AlphaFoldDB" id="A0A814BM65"/>
<feature type="transmembrane region" description="Helical" evidence="9">
    <location>
        <begin position="204"/>
        <end position="223"/>
    </location>
</feature>
<feature type="transmembrane region" description="Helical" evidence="9">
    <location>
        <begin position="88"/>
        <end position="109"/>
    </location>
</feature>
<comment type="similarity">
    <text evidence="3 9">Belongs to the riboflavin transporter family.</text>
</comment>
<feature type="transmembrane region" description="Helical" evidence="9">
    <location>
        <begin position="273"/>
        <end position="300"/>
    </location>
</feature>
<evidence type="ECO:0000256" key="8">
    <source>
        <dbReference type="ARBA" id="ARBA00023136"/>
    </source>
</evidence>
<evidence type="ECO:0000256" key="4">
    <source>
        <dbReference type="ARBA" id="ARBA00022448"/>
    </source>
</evidence>
<feature type="transmembrane region" description="Helical" evidence="9">
    <location>
        <begin position="55"/>
        <end position="76"/>
    </location>
</feature>
<evidence type="ECO:0000256" key="7">
    <source>
        <dbReference type="ARBA" id="ARBA00022989"/>
    </source>
</evidence>
<keyword evidence="8 9" id="KW-0472">Membrane</keyword>
<dbReference type="PANTHER" id="PTHR12929">
    <property type="entry name" value="SOLUTE CARRIER FAMILY 52"/>
    <property type="match status" value="1"/>
</dbReference>
<gene>
    <name evidence="10" type="ORF">EDS130_LOCUS11213</name>
</gene>
<feature type="transmembrane region" description="Helical" evidence="9">
    <location>
        <begin position="121"/>
        <end position="143"/>
    </location>
</feature>
<evidence type="ECO:0000313" key="10">
    <source>
        <dbReference type="EMBL" id="CAF0929392.1"/>
    </source>
</evidence>
<evidence type="ECO:0000313" key="11">
    <source>
        <dbReference type="Proteomes" id="UP000663852"/>
    </source>
</evidence>
<sequence length="441" mass="49739">MLSRGSIMTENRWTINEYVTYILLTLVFLASWTDINGIFAELPQIILTQPEGARLGAYLALITNFGNIAPLILILIKCFNKKQTLNPIPINYIVISIGMASCFSLIFFWQYTRMIFNQNYSIALLILAFFLSLLDCTSSISFADYIQKFRAEFTSALFLGESLTSIVPSLLAIAQGNGQLRCTSINGTNVTEAVYETARFSVSLYFLCLFLLLTISFISFVLLQWTSIPQHAFQINRKISLKPNEDNQETTSTLFQQKSPTSSESLSLNRTSYLLLSFGCTYTSSILFGMLLSISAYVLMPYGQEIFYLGTILSPWMFTLVWILGMIKPSVSKRSILLLILMGTMTFLFELFIALNSPCPMWVHTMKGNVLILSIWLCTYVLLGYPRLVIANYVRNYSSSGMFWYGVNVQCGALIGSIVAFLLIETFSLFREVIPCEPSKC</sequence>
<dbReference type="GO" id="GO:0005886">
    <property type="term" value="C:plasma membrane"/>
    <property type="evidence" value="ECO:0007669"/>
    <property type="project" value="UniProtKB-SubCell"/>
</dbReference>
<comment type="subcellular location">
    <subcellularLocation>
        <location evidence="2 9">Cell membrane</location>
        <topology evidence="2 9">Multi-pass membrane protein</topology>
    </subcellularLocation>
</comment>
<comment type="caution">
    <text evidence="10">The sequence shown here is derived from an EMBL/GenBank/DDBJ whole genome shotgun (WGS) entry which is preliminary data.</text>
</comment>
<keyword evidence="5 9" id="KW-1003">Cell membrane</keyword>
<dbReference type="EMBL" id="CAJNOJ010000040">
    <property type="protein sequence ID" value="CAF0929392.1"/>
    <property type="molecule type" value="Genomic_DNA"/>
</dbReference>
<feature type="transmembrane region" description="Helical" evidence="9">
    <location>
        <begin position="21"/>
        <end position="40"/>
    </location>
</feature>
<reference evidence="10" key="1">
    <citation type="submission" date="2021-02" db="EMBL/GenBank/DDBJ databases">
        <authorList>
            <person name="Nowell W R."/>
        </authorList>
    </citation>
    <scope>NUCLEOTIDE SEQUENCE</scope>
</reference>
<dbReference type="OrthoDB" id="9995836at2759"/>
<comment type="catalytic activity">
    <reaction evidence="1 9">
        <text>riboflavin(in) = riboflavin(out)</text>
        <dbReference type="Rhea" id="RHEA:35015"/>
        <dbReference type="ChEBI" id="CHEBI:57986"/>
    </reaction>
</comment>
<feature type="transmembrane region" description="Helical" evidence="9">
    <location>
        <begin position="336"/>
        <end position="355"/>
    </location>
</feature>
<evidence type="ECO:0000256" key="2">
    <source>
        <dbReference type="ARBA" id="ARBA00004651"/>
    </source>
</evidence>
<dbReference type="Pfam" id="PF06237">
    <property type="entry name" value="SLC52_ribofla_tr"/>
    <property type="match status" value="1"/>
</dbReference>
<name>A0A814BM65_ADIRI</name>
<evidence type="ECO:0000256" key="9">
    <source>
        <dbReference type="RuleBase" id="RU368035"/>
    </source>
</evidence>
<organism evidence="10 11">
    <name type="scientific">Adineta ricciae</name>
    <name type="common">Rotifer</name>
    <dbReference type="NCBI Taxonomy" id="249248"/>
    <lineage>
        <taxon>Eukaryota</taxon>
        <taxon>Metazoa</taxon>
        <taxon>Spiralia</taxon>
        <taxon>Gnathifera</taxon>
        <taxon>Rotifera</taxon>
        <taxon>Eurotatoria</taxon>
        <taxon>Bdelloidea</taxon>
        <taxon>Adinetida</taxon>
        <taxon>Adinetidae</taxon>
        <taxon>Adineta</taxon>
    </lineage>
</organism>
<evidence type="ECO:0000256" key="1">
    <source>
        <dbReference type="ARBA" id="ARBA00000215"/>
    </source>
</evidence>
<comment type="function">
    <text evidence="9">Plasma membrane transporter mediating the uptake by cells of the water soluble vitamin B2/riboflavin that plays a key role in biochemical oxidation-reduction reactions of the carbohydrate, lipid, and amino acid metabolism.</text>
</comment>
<evidence type="ECO:0000256" key="6">
    <source>
        <dbReference type="ARBA" id="ARBA00022692"/>
    </source>
</evidence>
<dbReference type="PANTHER" id="PTHR12929:SF10">
    <property type="entry name" value="RIBOFLAVIN TRANSPORTER"/>
    <property type="match status" value="1"/>
</dbReference>
<accession>A0A814BM65</accession>
<dbReference type="Proteomes" id="UP000663852">
    <property type="component" value="Unassembled WGS sequence"/>
</dbReference>
<evidence type="ECO:0000256" key="5">
    <source>
        <dbReference type="ARBA" id="ARBA00022475"/>
    </source>
</evidence>
<keyword evidence="7 9" id="KW-1133">Transmembrane helix</keyword>
<dbReference type="GO" id="GO:0032217">
    <property type="term" value="F:riboflavin transmembrane transporter activity"/>
    <property type="evidence" value="ECO:0007669"/>
    <property type="project" value="UniProtKB-UniRule"/>
</dbReference>
<feature type="transmembrane region" description="Helical" evidence="9">
    <location>
        <begin position="306"/>
        <end position="324"/>
    </location>
</feature>
<feature type="transmembrane region" description="Helical" evidence="9">
    <location>
        <begin position="402"/>
        <end position="424"/>
    </location>
</feature>
<keyword evidence="4 9" id="KW-0813">Transport</keyword>
<evidence type="ECO:0000256" key="3">
    <source>
        <dbReference type="ARBA" id="ARBA00006366"/>
    </source>
</evidence>
<dbReference type="InterPro" id="IPR009357">
    <property type="entry name" value="Riboflavin_transptr"/>
</dbReference>
<keyword evidence="6 9" id="KW-0812">Transmembrane</keyword>
<feature type="transmembrane region" description="Helical" evidence="9">
    <location>
        <begin position="370"/>
        <end position="390"/>
    </location>
</feature>
<protein>
    <recommendedName>
        <fullName evidence="9">Riboflavin transporter</fullName>
    </recommendedName>
</protein>